<dbReference type="InterPro" id="IPR023210">
    <property type="entry name" value="NADP_OxRdtase_dom"/>
</dbReference>
<reference evidence="5" key="1">
    <citation type="submission" date="2021-01" db="UniProtKB">
        <authorList>
            <consortium name="EnsemblMetazoa"/>
        </authorList>
    </citation>
    <scope>IDENTIFICATION</scope>
</reference>
<dbReference type="PROSITE" id="PS00063">
    <property type="entry name" value="ALDOKETO_REDUCTASE_3"/>
    <property type="match status" value="2"/>
</dbReference>
<dbReference type="PANTHER" id="PTHR11732">
    <property type="entry name" value="ALDO/KETO REDUCTASE"/>
    <property type="match status" value="1"/>
</dbReference>
<dbReference type="OrthoDB" id="416253at2759"/>
<dbReference type="PROSITE" id="PS00798">
    <property type="entry name" value="ALDOKETO_REDUCTASE_1"/>
    <property type="match status" value="1"/>
</dbReference>
<protein>
    <recommendedName>
        <fullName evidence="4">NADP-dependent oxidoreductase domain-containing protein</fullName>
    </recommendedName>
</protein>
<accession>A0A7M7JAU2</accession>
<dbReference type="InParanoid" id="A0A7M7JAU2"/>
<dbReference type="InterPro" id="IPR018170">
    <property type="entry name" value="Aldo/ket_reductase_CS"/>
</dbReference>
<evidence type="ECO:0000256" key="3">
    <source>
        <dbReference type="ARBA" id="ARBA00023002"/>
    </source>
</evidence>
<keyword evidence="6" id="KW-1185">Reference proteome</keyword>
<dbReference type="Proteomes" id="UP000594260">
    <property type="component" value="Unplaced"/>
</dbReference>
<dbReference type="KEGG" id="vde:111245286"/>
<dbReference type="Pfam" id="PF00248">
    <property type="entry name" value="Aldo_ket_red"/>
    <property type="match status" value="2"/>
</dbReference>
<evidence type="ECO:0000256" key="2">
    <source>
        <dbReference type="ARBA" id="ARBA00022857"/>
    </source>
</evidence>
<proteinExistence type="inferred from homology"/>
<dbReference type="SUPFAM" id="SSF51430">
    <property type="entry name" value="NAD(P)-linked oxidoreductase"/>
    <property type="match status" value="2"/>
</dbReference>
<evidence type="ECO:0000256" key="1">
    <source>
        <dbReference type="ARBA" id="ARBA00007905"/>
    </source>
</evidence>
<evidence type="ECO:0000313" key="5">
    <source>
        <dbReference type="EnsemblMetazoa" id="XP_022649228"/>
    </source>
</evidence>
<comment type="similarity">
    <text evidence="1">Belongs to the aldo/keto reductase family.</text>
</comment>
<dbReference type="GeneID" id="111245286"/>
<dbReference type="Gene3D" id="3.20.20.100">
    <property type="entry name" value="NADP-dependent oxidoreductase domain"/>
    <property type="match status" value="2"/>
</dbReference>
<dbReference type="AlphaFoldDB" id="A0A7M7JAU2"/>
<feature type="domain" description="NADP-dependent oxidoreductase" evidence="4">
    <location>
        <begin position="29"/>
        <end position="303"/>
    </location>
</feature>
<organism evidence="5 6">
    <name type="scientific">Varroa destructor</name>
    <name type="common">Honeybee mite</name>
    <dbReference type="NCBI Taxonomy" id="109461"/>
    <lineage>
        <taxon>Eukaryota</taxon>
        <taxon>Metazoa</taxon>
        <taxon>Ecdysozoa</taxon>
        <taxon>Arthropoda</taxon>
        <taxon>Chelicerata</taxon>
        <taxon>Arachnida</taxon>
        <taxon>Acari</taxon>
        <taxon>Parasitiformes</taxon>
        <taxon>Mesostigmata</taxon>
        <taxon>Gamasina</taxon>
        <taxon>Dermanyssoidea</taxon>
        <taxon>Varroidae</taxon>
        <taxon>Varroa</taxon>
    </lineage>
</organism>
<dbReference type="OMA" id="MKACQKE"/>
<evidence type="ECO:0000313" key="6">
    <source>
        <dbReference type="Proteomes" id="UP000594260"/>
    </source>
</evidence>
<sequence length="819" mass="93311">MTEMKRIIKMQLQQAPKVKLSDGHEIPILGLGTWKSAPGDVYKAVCHAIDVGYRHFDCALAYQNEHEVGKAIRDKIAAGRVKREDLYVTSKCWNTFHPRELVKESFKKTMTDLDIGYLDLYLIHWPMSYQHGGETFPKDKDGNIITSDVDFVETWKGMEDLFAEGKIRSLGLSNFNSEQVARILEICKVKPVMNQVEGHPYLIQNKLREFCEARGIKLTAYCPLGSPDRPWASADEPPLLHHPRLKEIGSKYGKTAAAVLLRFQIDRGVIVIPKSVTPERIEANLNVFDFKLSPEDIKEIETFDRGYRFCKLESFKNHIYYPFNIPFTSENTLQNYKTSLKLSLQDYKISAKNMPFSLPHMVSLAAPDAGLGLRRTHGCPLHQHPTIKETADKHGKTSAVVLARFQIDCGATKIGDTQQQYFYYHRRFCSGRAVTIRSLTKSFDSAAKMPRAKTMSLCNGAEIPVLGLGTAKCEDVYSAVCTAVDVGYTHFDTAYAYHNETELGRALRDKIRTGRVAREHLWITTKVWNSYHRVQQVEECFQRSAIALGVDYVDLYLMHWPFAFREGHEGRAEDGVPSTTDVDFLECWRGMEELYIEGRVRNIGVSNFNSEQMTRLLANCTIKPLVNQVETNIYLNQEKLRAFCAQRGITLIAYSPLGSPGNKRYPDAPIPLEDPVVIALAKKHNKTAAQVLLRFLIQRGIAVIPKSSDSRRIRENIEVFDFNLDPEEMALLMALDRGYRRSNSGVKQGHLLFRKSEFRLITSPSLNIKIGNFYPLLIFYVERKFSCVGAYDGKGERKTRKIEIKQNLFVFIKLALVFK</sequence>
<dbReference type="FunFam" id="3.20.20.100:FF:000006">
    <property type="entry name" value="Aldo-keto reductase family 1 member A1"/>
    <property type="match status" value="2"/>
</dbReference>
<dbReference type="InterPro" id="IPR020471">
    <property type="entry name" value="AKR"/>
</dbReference>
<name>A0A7M7JAU2_VARDE</name>
<dbReference type="EnsemblMetazoa" id="XM_022793493">
    <property type="protein sequence ID" value="XP_022649228"/>
    <property type="gene ID" value="LOC111245286"/>
</dbReference>
<dbReference type="PRINTS" id="PR00069">
    <property type="entry name" value="ALDKETRDTASE"/>
</dbReference>
<dbReference type="GO" id="GO:0016491">
    <property type="term" value="F:oxidoreductase activity"/>
    <property type="evidence" value="ECO:0007669"/>
    <property type="project" value="UniProtKB-KW"/>
</dbReference>
<feature type="domain" description="NADP-dependent oxidoreductase" evidence="4">
    <location>
        <begin position="473"/>
        <end position="735"/>
    </location>
</feature>
<keyword evidence="3" id="KW-0560">Oxidoreductase</keyword>
<dbReference type="PROSITE" id="PS00062">
    <property type="entry name" value="ALDOKETO_REDUCTASE_2"/>
    <property type="match status" value="2"/>
</dbReference>
<evidence type="ECO:0000259" key="4">
    <source>
        <dbReference type="Pfam" id="PF00248"/>
    </source>
</evidence>
<dbReference type="RefSeq" id="XP_022649228.1">
    <property type="nucleotide sequence ID" value="XM_022793493.1"/>
</dbReference>
<keyword evidence="2" id="KW-0521">NADP</keyword>
<dbReference type="InterPro" id="IPR036812">
    <property type="entry name" value="NAD(P)_OxRdtase_dom_sf"/>
</dbReference>